<feature type="coiled-coil region" evidence="1">
    <location>
        <begin position="1"/>
        <end position="28"/>
    </location>
</feature>
<name>A0ABP9NWM6_9BACT</name>
<organism evidence="2 3">
    <name type="scientific">Prosthecobacter algae</name>
    <dbReference type="NCBI Taxonomy" id="1144682"/>
    <lineage>
        <taxon>Bacteria</taxon>
        <taxon>Pseudomonadati</taxon>
        <taxon>Verrucomicrobiota</taxon>
        <taxon>Verrucomicrobiia</taxon>
        <taxon>Verrucomicrobiales</taxon>
        <taxon>Verrucomicrobiaceae</taxon>
        <taxon>Prosthecobacter</taxon>
    </lineage>
</organism>
<evidence type="ECO:0000313" key="3">
    <source>
        <dbReference type="Proteomes" id="UP001499852"/>
    </source>
</evidence>
<keyword evidence="1" id="KW-0175">Coiled coil</keyword>
<sequence length="326" mass="36783">MSSLINEEERLLEDLKKVQEKIEEYRAAKWKQLHPDAKPPHTLTPVSDSLARKVVQWGQKWNLKVAENLKDKNKVNLPATFNYSMPAGGEDTWAVDGGISVNRDLGSDFMYGAWADYHYNEAAANLKDTFQAGLSLDWIIGNESAEETHYFRSTFGFKRDNKIGGEGIGADLNYIPYFPEIWIGRELDLKLMKVMLAPIVGAQMATGNGAQGFADGERYSVRVGLGISASILPDMLGNRLTVDSQIVYWNNVSRSGAFDIYDREQWSWTTGLTYWLFTPDIKRARNTILDQRDQHFGITAKYTRGDNPDEGFIGSDLMTLGFAVRF</sequence>
<accession>A0ABP9NWM6</accession>
<evidence type="ECO:0000313" key="2">
    <source>
        <dbReference type="EMBL" id="GAA5134885.1"/>
    </source>
</evidence>
<evidence type="ECO:0000256" key="1">
    <source>
        <dbReference type="SAM" id="Coils"/>
    </source>
</evidence>
<dbReference type="Proteomes" id="UP001499852">
    <property type="component" value="Unassembled WGS sequence"/>
</dbReference>
<dbReference type="EMBL" id="BAABIA010000002">
    <property type="protein sequence ID" value="GAA5134885.1"/>
    <property type="molecule type" value="Genomic_DNA"/>
</dbReference>
<keyword evidence="3" id="KW-1185">Reference proteome</keyword>
<protein>
    <submittedName>
        <fullName evidence="2">Uncharacterized protein</fullName>
    </submittedName>
</protein>
<gene>
    <name evidence="2" type="ORF">GCM10023213_07210</name>
</gene>
<proteinExistence type="predicted"/>
<reference evidence="3" key="1">
    <citation type="journal article" date="2019" name="Int. J. Syst. Evol. Microbiol.">
        <title>The Global Catalogue of Microorganisms (GCM) 10K type strain sequencing project: providing services to taxonomists for standard genome sequencing and annotation.</title>
        <authorList>
            <consortium name="The Broad Institute Genomics Platform"/>
            <consortium name="The Broad Institute Genome Sequencing Center for Infectious Disease"/>
            <person name="Wu L."/>
            <person name="Ma J."/>
        </authorList>
    </citation>
    <scope>NUCLEOTIDE SEQUENCE [LARGE SCALE GENOMIC DNA]</scope>
    <source>
        <strain evidence="3">JCM 18053</strain>
    </source>
</reference>
<comment type="caution">
    <text evidence="2">The sequence shown here is derived from an EMBL/GenBank/DDBJ whole genome shotgun (WGS) entry which is preliminary data.</text>
</comment>